<keyword evidence="4" id="KW-0539">Nucleus</keyword>
<name>A0A4S8IBT5_MUSBA</name>
<comment type="caution">
    <text evidence="7">The sequence shown here is derived from an EMBL/GenBank/DDBJ whole genome shotgun (WGS) entry which is preliminary data.</text>
</comment>
<accession>A0A4S8IBT5</accession>
<organism evidence="7 8">
    <name type="scientific">Musa balbisiana</name>
    <name type="common">Banana</name>
    <dbReference type="NCBI Taxonomy" id="52838"/>
    <lineage>
        <taxon>Eukaryota</taxon>
        <taxon>Viridiplantae</taxon>
        <taxon>Streptophyta</taxon>
        <taxon>Embryophyta</taxon>
        <taxon>Tracheophyta</taxon>
        <taxon>Spermatophyta</taxon>
        <taxon>Magnoliopsida</taxon>
        <taxon>Liliopsida</taxon>
        <taxon>Zingiberales</taxon>
        <taxon>Musaceae</taxon>
        <taxon>Musa</taxon>
    </lineage>
</organism>
<feature type="compositionally biased region" description="Polar residues" evidence="5">
    <location>
        <begin position="193"/>
        <end position="202"/>
    </location>
</feature>
<dbReference type="EMBL" id="PYDT01000011">
    <property type="protein sequence ID" value="THU44652.1"/>
    <property type="molecule type" value="Genomic_DNA"/>
</dbReference>
<sequence length="202" mass="23557">MEENKWVGYRFTPTDELLVCHFLFNKVRSLLLPNPSDFVIPDIDVYDKAPWDLDIRSAYFLDHESYCFVRVCRSKEAGEERSERKARGGTWIALDKPHEILRADRRAVAGSWRSFKFFVDIDDPTKSEEGRRVATGWMMHEYRLHPNMYPPQYKEDEEMILCRIWQGKQIRGQPQQPSSGGFTGSRTDDRHTGLNTNPNAVA</sequence>
<gene>
    <name evidence="7" type="ORF">C4D60_Mb02t09630</name>
</gene>
<dbReference type="PROSITE" id="PS51005">
    <property type="entry name" value="NAC"/>
    <property type="match status" value="1"/>
</dbReference>
<dbReference type="InterPro" id="IPR036093">
    <property type="entry name" value="NAC_dom_sf"/>
</dbReference>
<dbReference type="Gene3D" id="2.170.150.80">
    <property type="entry name" value="NAC domain"/>
    <property type="match status" value="1"/>
</dbReference>
<dbReference type="AlphaFoldDB" id="A0A4S8IBT5"/>
<evidence type="ECO:0000259" key="6">
    <source>
        <dbReference type="PROSITE" id="PS51005"/>
    </source>
</evidence>
<dbReference type="GO" id="GO:0003677">
    <property type="term" value="F:DNA binding"/>
    <property type="evidence" value="ECO:0007669"/>
    <property type="project" value="UniProtKB-KW"/>
</dbReference>
<keyword evidence="8" id="KW-1185">Reference proteome</keyword>
<evidence type="ECO:0000256" key="3">
    <source>
        <dbReference type="ARBA" id="ARBA00023163"/>
    </source>
</evidence>
<feature type="region of interest" description="Disordered" evidence="5">
    <location>
        <begin position="169"/>
        <end position="202"/>
    </location>
</feature>
<dbReference type="GO" id="GO:0006355">
    <property type="term" value="P:regulation of DNA-templated transcription"/>
    <property type="evidence" value="ECO:0007669"/>
    <property type="project" value="InterPro"/>
</dbReference>
<proteinExistence type="predicted"/>
<dbReference type="STRING" id="52838.A0A4S8IBT5"/>
<reference evidence="7 8" key="1">
    <citation type="journal article" date="2019" name="Nat. Plants">
        <title>Genome sequencing of Musa balbisiana reveals subgenome evolution and function divergence in polyploid bananas.</title>
        <authorList>
            <person name="Yao X."/>
        </authorList>
    </citation>
    <scope>NUCLEOTIDE SEQUENCE [LARGE SCALE GENOMIC DNA]</scope>
    <source>
        <strain evidence="8">cv. DH-PKW</strain>
        <tissue evidence="7">Leaves</tissue>
    </source>
</reference>
<dbReference type="SUPFAM" id="SSF101941">
    <property type="entry name" value="NAC domain"/>
    <property type="match status" value="1"/>
</dbReference>
<dbReference type="Pfam" id="PF02365">
    <property type="entry name" value="NAM"/>
    <property type="match status" value="1"/>
</dbReference>
<keyword evidence="2" id="KW-0238">DNA-binding</keyword>
<feature type="domain" description="NAC" evidence="6">
    <location>
        <begin position="5"/>
        <end position="167"/>
    </location>
</feature>
<evidence type="ECO:0000256" key="4">
    <source>
        <dbReference type="ARBA" id="ARBA00023242"/>
    </source>
</evidence>
<evidence type="ECO:0000313" key="7">
    <source>
        <dbReference type="EMBL" id="THU44652.1"/>
    </source>
</evidence>
<evidence type="ECO:0000256" key="1">
    <source>
        <dbReference type="ARBA" id="ARBA00023015"/>
    </source>
</evidence>
<keyword evidence="1" id="KW-0805">Transcription regulation</keyword>
<evidence type="ECO:0000256" key="2">
    <source>
        <dbReference type="ARBA" id="ARBA00023125"/>
    </source>
</evidence>
<dbReference type="Proteomes" id="UP000317650">
    <property type="component" value="Chromosome 2"/>
</dbReference>
<keyword evidence="3" id="KW-0804">Transcription</keyword>
<evidence type="ECO:0000313" key="8">
    <source>
        <dbReference type="Proteomes" id="UP000317650"/>
    </source>
</evidence>
<dbReference type="PANTHER" id="PTHR31719:SF94">
    <property type="entry name" value="PROTEIN ATAF2"/>
    <property type="match status" value="1"/>
</dbReference>
<dbReference type="PANTHER" id="PTHR31719">
    <property type="entry name" value="NAC TRANSCRIPTION FACTOR 56"/>
    <property type="match status" value="1"/>
</dbReference>
<evidence type="ECO:0000256" key="5">
    <source>
        <dbReference type="SAM" id="MobiDB-lite"/>
    </source>
</evidence>
<protein>
    <recommendedName>
        <fullName evidence="6">NAC domain-containing protein</fullName>
    </recommendedName>
</protein>
<dbReference type="InterPro" id="IPR003441">
    <property type="entry name" value="NAC-dom"/>
</dbReference>